<dbReference type="Pfam" id="PF01300">
    <property type="entry name" value="Sua5_yciO_yrdC"/>
    <property type="match status" value="1"/>
</dbReference>
<dbReference type="InterPro" id="IPR006070">
    <property type="entry name" value="Sua5-like_dom"/>
</dbReference>
<evidence type="ECO:0000259" key="12">
    <source>
        <dbReference type="PROSITE" id="PS51163"/>
    </source>
</evidence>
<evidence type="ECO:0000313" key="14">
    <source>
        <dbReference type="Proteomes" id="UP000248039"/>
    </source>
</evidence>
<dbReference type="GO" id="GO:0005737">
    <property type="term" value="C:cytoplasm"/>
    <property type="evidence" value="ECO:0007669"/>
    <property type="project" value="UniProtKB-SubCell"/>
</dbReference>
<comment type="similarity">
    <text evidence="2">Belongs to the SUA5 family.</text>
</comment>
<dbReference type="NCBIfam" id="TIGR00057">
    <property type="entry name" value="L-threonylcarbamoyladenylate synthase"/>
    <property type="match status" value="1"/>
</dbReference>
<evidence type="ECO:0000256" key="8">
    <source>
        <dbReference type="ARBA" id="ARBA00022741"/>
    </source>
</evidence>
<gene>
    <name evidence="13" type="ORF">C7C46_24115</name>
</gene>
<evidence type="ECO:0000256" key="3">
    <source>
        <dbReference type="ARBA" id="ARBA00012584"/>
    </source>
</evidence>
<evidence type="ECO:0000256" key="6">
    <source>
        <dbReference type="ARBA" id="ARBA00022694"/>
    </source>
</evidence>
<protein>
    <recommendedName>
        <fullName evidence="10">L-threonylcarbamoyladenylate synthase</fullName>
        <ecNumber evidence="3">2.7.7.87</ecNumber>
    </recommendedName>
    <alternativeName>
        <fullName evidence="10">L-threonylcarbamoyladenylate synthase</fullName>
    </alternativeName>
</protein>
<keyword evidence="14" id="KW-1185">Reference proteome</keyword>
<dbReference type="Gene3D" id="3.90.870.10">
    <property type="entry name" value="DHBP synthase"/>
    <property type="match status" value="1"/>
</dbReference>
<keyword evidence="9" id="KW-0067">ATP-binding</keyword>
<sequence>MKAGSWCPPRERRSKSVRFDCANPQEHAAGLREAVAAVRRGELVVLPTDTVYGVGADAFTPQAVARLLAAKGRGRNMPSPVLVGSAADLDALADDIPAVARELVAAFWPGGLTLVLRHKPSISWDLGETGGTVAVRMPDHPVAVELLTATGPLAVSSANLTGEASPQDCDAAQGMLAGAVAVYLDGGPTPAAVPSSIVDVTGEVPVLVRAGAIGAARLREVAPGLRER</sequence>
<evidence type="ECO:0000313" key="13">
    <source>
        <dbReference type="EMBL" id="PYC74501.1"/>
    </source>
</evidence>
<proteinExistence type="inferred from homology"/>
<keyword evidence="5" id="KW-0808">Transferase</keyword>
<comment type="catalytic activity">
    <reaction evidence="11">
        <text>L-threonine + hydrogencarbonate + ATP = L-threonylcarbamoyladenylate + diphosphate + H2O</text>
        <dbReference type="Rhea" id="RHEA:36407"/>
        <dbReference type="ChEBI" id="CHEBI:15377"/>
        <dbReference type="ChEBI" id="CHEBI:17544"/>
        <dbReference type="ChEBI" id="CHEBI:30616"/>
        <dbReference type="ChEBI" id="CHEBI:33019"/>
        <dbReference type="ChEBI" id="CHEBI:57926"/>
        <dbReference type="ChEBI" id="CHEBI:73682"/>
        <dbReference type="EC" id="2.7.7.87"/>
    </reaction>
</comment>
<accession>A0A2V4NWT0</accession>
<evidence type="ECO:0000256" key="2">
    <source>
        <dbReference type="ARBA" id="ARBA00007663"/>
    </source>
</evidence>
<feature type="domain" description="YrdC-like" evidence="12">
    <location>
        <begin position="28"/>
        <end position="213"/>
    </location>
</feature>
<evidence type="ECO:0000256" key="10">
    <source>
        <dbReference type="ARBA" id="ARBA00029774"/>
    </source>
</evidence>
<dbReference type="EMBL" id="PYBW01000095">
    <property type="protein sequence ID" value="PYC74501.1"/>
    <property type="molecule type" value="Genomic_DNA"/>
</dbReference>
<dbReference type="GO" id="GO:0006450">
    <property type="term" value="P:regulation of translational fidelity"/>
    <property type="evidence" value="ECO:0007669"/>
    <property type="project" value="TreeGrafter"/>
</dbReference>
<dbReference type="GO" id="GO:0008033">
    <property type="term" value="P:tRNA processing"/>
    <property type="evidence" value="ECO:0007669"/>
    <property type="project" value="UniProtKB-KW"/>
</dbReference>
<dbReference type="PROSITE" id="PS51163">
    <property type="entry name" value="YRDC"/>
    <property type="match status" value="1"/>
</dbReference>
<reference evidence="13 14" key="1">
    <citation type="submission" date="2018-03" db="EMBL/GenBank/DDBJ databases">
        <title>Bioinformatic expansion and discovery of thiopeptide antibiotics.</title>
        <authorList>
            <person name="Schwalen C.J."/>
            <person name="Hudson G.A."/>
            <person name="Mitchell D.A."/>
        </authorList>
    </citation>
    <scope>NUCLEOTIDE SEQUENCE [LARGE SCALE GENOMIC DNA]</scope>
    <source>
        <strain evidence="13 14">ATCC 21389</strain>
    </source>
</reference>
<evidence type="ECO:0000256" key="1">
    <source>
        <dbReference type="ARBA" id="ARBA00004496"/>
    </source>
</evidence>
<evidence type="ECO:0000256" key="11">
    <source>
        <dbReference type="ARBA" id="ARBA00048366"/>
    </source>
</evidence>
<comment type="subcellular location">
    <subcellularLocation>
        <location evidence="1">Cytoplasm</location>
    </subcellularLocation>
</comment>
<evidence type="ECO:0000256" key="4">
    <source>
        <dbReference type="ARBA" id="ARBA00022490"/>
    </source>
</evidence>
<keyword evidence="4" id="KW-0963">Cytoplasm</keyword>
<keyword evidence="7" id="KW-0548">Nucleotidyltransferase</keyword>
<dbReference type="Proteomes" id="UP000248039">
    <property type="component" value="Unassembled WGS sequence"/>
</dbReference>
<comment type="caution">
    <text evidence="13">The sequence shown here is derived from an EMBL/GenBank/DDBJ whole genome shotgun (WGS) entry which is preliminary data.</text>
</comment>
<dbReference type="GO" id="GO:0003725">
    <property type="term" value="F:double-stranded RNA binding"/>
    <property type="evidence" value="ECO:0007669"/>
    <property type="project" value="InterPro"/>
</dbReference>
<dbReference type="PANTHER" id="PTHR17490:SF16">
    <property type="entry name" value="THREONYLCARBAMOYL-AMP SYNTHASE"/>
    <property type="match status" value="1"/>
</dbReference>
<name>A0A2V4NWT0_9ACTN</name>
<organism evidence="13 14">
    <name type="scientific">Streptomyces tateyamensis</name>
    <dbReference type="NCBI Taxonomy" id="565073"/>
    <lineage>
        <taxon>Bacteria</taxon>
        <taxon>Bacillati</taxon>
        <taxon>Actinomycetota</taxon>
        <taxon>Actinomycetes</taxon>
        <taxon>Kitasatosporales</taxon>
        <taxon>Streptomycetaceae</taxon>
        <taxon>Streptomyces</taxon>
    </lineage>
</organism>
<dbReference type="PANTHER" id="PTHR17490">
    <property type="entry name" value="SUA5"/>
    <property type="match status" value="1"/>
</dbReference>
<evidence type="ECO:0000256" key="7">
    <source>
        <dbReference type="ARBA" id="ARBA00022695"/>
    </source>
</evidence>
<dbReference type="GO" id="GO:0005524">
    <property type="term" value="F:ATP binding"/>
    <property type="evidence" value="ECO:0007669"/>
    <property type="project" value="UniProtKB-KW"/>
</dbReference>
<dbReference type="InterPro" id="IPR017945">
    <property type="entry name" value="DHBP_synth_RibB-like_a/b_dom"/>
</dbReference>
<keyword evidence="8" id="KW-0547">Nucleotide-binding</keyword>
<dbReference type="GO" id="GO:0061710">
    <property type="term" value="F:L-threonylcarbamoyladenylate synthase"/>
    <property type="evidence" value="ECO:0007669"/>
    <property type="project" value="UniProtKB-EC"/>
</dbReference>
<keyword evidence="6" id="KW-0819">tRNA processing</keyword>
<dbReference type="GO" id="GO:0000049">
    <property type="term" value="F:tRNA binding"/>
    <property type="evidence" value="ECO:0007669"/>
    <property type="project" value="TreeGrafter"/>
</dbReference>
<dbReference type="AlphaFoldDB" id="A0A2V4NWT0"/>
<dbReference type="SUPFAM" id="SSF55821">
    <property type="entry name" value="YrdC/RibB"/>
    <property type="match status" value="1"/>
</dbReference>
<dbReference type="EC" id="2.7.7.87" evidence="3"/>
<evidence type="ECO:0000256" key="9">
    <source>
        <dbReference type="ARBA" id="ARBA00022840"/>
    </source>
</evidence>
<dbReference type="InterPro" id="IPR050156">
    <property type="entry name" value="TC-AMP_synthase_SUA5"/>
</dbReference>
<evidence type="ECO:0000256" key="5">
    <source>
        <dbReference type="ARBA" id="ARBA00022679"/>
    </source>
</evidence>
<dbReference type="OrthoDB" id="9814580at2"/>